<dbReference type="InterPro" id="IPR007295">
    <property type="entry name" value="DUF402"/>
</dbReference>
<evidence type="ECO:0000313" key="3">
    <source>
        <dbReference type="Proteomes" id="UP000315217"/>
    </source>
</evidence>
<organism evidence="2 3">
    <name type="scientific">Candidatus Segetimicrobium genomatis</name>
    <dbReference type="NCBI Taxonomy" id="2569760"/>
    <lineage>
        <taxon>Bacteria</taxon>
        <taxon>Bacillati</taxon>
        <taxon>Candidatus Sysuimicrobiota</taxon>
        <taxon>Candidatus Sysuimicrobiia</taxon>
        <taxon>Candidatus Sysuimicrobiales</taxon>
        <taxon>Candidatus Segetimicrobiaceae</taxon>
        <taxon>Candidatus Segetimicrobium</taxon>
    </lineage>
</organism>
<gene>
    <name evidence="2" type="ORF">E6G98_14030</name>
</gene>
<protein>
    <submittedName>
        <fullName evidence="2">DUF402 domain-containing protein</fullName>
    </submittedName>
</protein>
<dbReference type="Gene3D" id="2.40.380.10">
    <property type="entry name" value="FomD-like"/>
    <property type="match status" value="1"/>
</dbReference>
<evidence type="ECO:0000313" key="2">
    <source>
        <dbReference type="EMBL" id="TMJ06996.1"/>
    </source>
</evidence>
<dbReference type="Pfam" id="PF04167">
    <property type="entry name" value="DUF402"/>
    <property type="match status" value="1"/>
</dbReference>
<dbReference type="Proteomes" id="UP000315217">
    <property type="component" value="Unassembled WGS sequence"/>
</dbReference>
<feature type="domain" description="DUF402" evidence="1">
    <location>
        <begin position="4"/>
        <end position="108"/>
    </location>
</feature>
<dbReference type="InterPro" id="IPR035930">
    <property type="entry name" value="FomD-like_sf"/>
</dbReference>
<proteinExistence type="predicted"/>
<name>A0A537LGA4_9BACT</name>
<dbReference type="PANTHER" id="PTHR41271">
    <property type="entry name" value="DUF402 DOMAIN-CONTAINING PROTEIN"/>
    <property type="match status" value="1"/>
</dbReference>
<reference evidence="2 3" key="1">
    <citation type="journal article" date="2019" name="Nat. Microbiol.">
        <title>Mediterranean grassland soil C-N compound turnover is dependent on rainfall and depth, and is mediated by genomically divergent microorganisms.</title>
        <authorList>
            <person name="Diamond S."/>
            <person name="Andeer P.F."/>
            <person name="Li Z."/>
            <person name="Crits-Christoph A."/>
            <person name="Burstein D."/>
            <person name="Anantharaman K."/>
            <person name="Lane K.R."/>
            <person name="Thomas B.C."/>
            <person name="Pan C."/>
            <person name="Northen T.R."/>
            <person name="Banfield J.F."/>
        </authorList>
    </citation>
    <scope>NUCLEOTIDE SEQUENCE [LARGE SCALE GENOMIC DNA]</scope>
    <source>
        <strain evidence="2">NP_1</strain>
    </source>
</reference>
<dbReference type="SUPFAM" id="SSF159234">
    <property type="entry name" value="FomD-like"/>
    <property type="match status" value="1"/>
</dbReference>
<dbReference type="AlphaFoldDB" id="A0A537LGA4"/>
<dbReference type="PANTHER" id="PTHR41271:SF1">
    <property type="entry name" value="DUF402 DOMAIN-CONTAINING PROTEIN"/>
    <property type="match status" value="1"/>
</dbReference>
<dbReference type="EMBL" id="VBAI01000299">
    <property type="protein sequence ID" value="TMJ06996.1"/>
    <property type="molecule type" value="Genomic_DNA"/>
</dbReference>
<evidence type="ECO:0000259" key="1">
    <source>
        <dbReference type="Pfam" id="PF04167"/>
    </source>
</evidence>
<accession>A0A537LGA4</accession>
<sequence length="128" mass="14761">MDAGYRAVWFLFKDQPFDIGRIYRPDGTWTGYYADVLESVRWDGSDPTTLEPIIDLFLDLWIAPDGRFEVLDEDEFEEAGVRGNITAHQIDHARRVLQDLVHATQRGSFPPAVVKEFLLRKTQPQEGH</sequence>
<comment type="caution">
    <text evidence="2">The sequence shown here is derived from an EMBL/GenBank/DDBJ whole genome shotgun (WGS) entry which is preliminary data.</text>
</comment>